<evidence type="ECO:0000256" key="9">
    <source>
        <dbReference type="ARBA" id="ARBA00022777"/>
    </source>
</evidence>
<dbReference type="NCBIfam" id="TIGR00229">
    <property type="entry name" value="sensory_box"/>
    <property type="match status" value="1"/>
</dbReference>
<dbReference type="FunFam" id="1.10.287.130:FF:000038">
    <property type="entry name" value="Sensory transduction histidine kinase"/>
    <property type="match status" value="1"/>
</dbReference>
<dbReference type="EMBL" id="CP007793">
    <property type="protein sequence ID" value="AIB12742.1"/>
    <property type="molecule type" value="Genomic_DNA"/>
</dbReference>
<evidence type="ECO:0000256" key="5">
    <source>
        <dbReference type="ARBA" id="ARBA00022553"/>
    </source>
</evidence>
<dbReference type="CDD" id="cd00130">
    <property type="entry name" value="PAS"/>
    <property type="match status" value="1"/>
</dbReference>
<keyword evidence="10" id="KW-0067">ATP-binding</keyword>
<gene>
    <name evidence="19" type="ORF">ABAZ39_12230</name>
</gene>
<dbReference type="AlphaFoldDB" id="A0A060DIJ0"/>
<dbReference type="FunFam" id="3.30.565.10:FF:000023">
    <property type="entry name" value="PAS domain-containing sensor histidine kinase"/>
    <property type="match status" value="1"/>
</dbReference>
<keyword evidence="8" id="KW-0547">Nucleotide-binding</keyword>
<dbReference type="SUPFAM" id="SSF55874">
    <property type="entry name" value="ATPase domain of HSP90 chaperone/DNA topoisomerase II/histidine kinase"/>
    <property type="match status" value="1"/>
</dbReference>
<keyword evidence="9 19" id="KW-0418">Kinase</keyword>
<accession>A0A060DIJ0</accession>
<dbReference type="SUPFAM" id="SSF47384">
    <property type="entry name" value="Homodimeric domain of signal transducing histidine kinase"/>
    <property type="match status" value="1"/>
</dbReference>
<dbReference type="Pfam" id="PF02518">
    <property type="entry name" value="HATPase_c"/>
    <property type="match status" value="1"/>
</dbReference>
<feature type="domain" description="PAC" evidence="18">
    <location>
        <begin position="436"/>
        <end position="499"/>
    </location>
</feature>
<keyword evidence="4" id="KW-1003">Cell membrane</keyword>
<dbReference type="PANTHER" id="PTHR43047">
    <property type="entry name" value="TWO-COMPONENT HISTIDINE PROTEIN KINASE"/>
    <property type="match status" value="1"/>
</dbReference>
<evidence type="ECO:0000313" key="19">
    <source>
        <dbReference type="EMBL" id="AIB12742.1"/>
    </source>
</evidence>
<evidence type="ECO:0000256" key="14">
    <source>
        <dbReference type="SAM" id="MobiDB-lite"/>
    </source>
</evidence>
<dbReference type="SUPFAM" id="SSF55785">
    <property type="entry name" value="PYP-like sensor domain (PAS domain)"/>
    <property type="match status" value="1"/>
</dbReference>
<dbReference type="PROSITE" id="PS50109">
    <property type="entry name" value="HIS_KIN"/>
    <property type="match status" value="1"/>
</dbReference>
<comment type="subcellular location">
    <subcellularLocation>
        <location evidence="2">Cell membrane</location>
        <topology evidence="2">Multi-pass membrane protein</topology>
    </subcellularLocation>
</comment>
<dbReference type="CDD" id="cd16922">
    <property type="entry name" value="HATPase_EvgS-ArcB-TorS-like"/>
    <property type="match status" value="1"/>
</dbReference>
<feature type="region of interest" description="Disordered" evidence="14">
    <location>
        <begin position="1"/>
        <end position="24"/>
    </location>
</feature>
<sequence length="753" mass="81444">MASRNPVRDATLPPSGKGPAGLPPSGLGERLFEVLGSVRFLMRASGVAFIVVVNAMIAYGVWQRHTEAVQGAERSTRNLARILEEQAVRTVFSVDLLLSDLVTVLDTHPQARTVAAPSVNALLRNRRDAIGPISGLIVVDEQGRVLHHSADSSPPAFDLTSRPYFAAHRDEGASDGGLHVGVPIPSMAFPGTYVIPMSRRWSHPDGSFAGVVVAMINPLRLGAGFEGLRLGLEGTVTLALADGTVLIHRPWDEGRRRLATLADWPEVDAALRTRDAATLDTVLPTDGRPSIASVRRVADYPFTVAATLPKTEALGEWKRDSAVWIAMGLAMSVVIALLTWYVERQQSRREQDQNRLERASRRIRGILESMVDAVVTIDSRGIIETFNPAAERMFGYAEAEVVGQSVNILLPEGFRAGHDRSMAEYRPNAGSRIIGNDREVLALRRDGSTFPMNLAVSALRLGGPDGEGGPEENGAPRRVFVGVIRDVTKRRQQEAELLASKSQAEMANRAKSEFLANMSHELRTPLNAIIGFSEILDSEFFGSLNERQKSCAKDIHDSGKHLLDIVNAVLDMSKIEAGRYELSEEVIDPCEAVAQCLTMVRDRAADSGVDLRNGVSGGLPAIWVDRRAFKQVLLNLLSNAVKFTPDGGSVTLAARVEEDGALALSVADTGIGIPKAFMEHLFQPFRQADNSASRQFEGTGLGLSISKNFMELHGGSLTCDSTLGAGTIMTLRLPAERVMKPEDTAARIAAALV</sequence>
<dbReference type="GO" id="GO:0005524">
    <property type="term" value="F:ATP binding"/>
    <property type="evidence" value="ECO:0007669"/>
    <property type="project" value="UniProtKB-KW"/>
</dbReference>
<dbReference type="KEGG" id="abq:ABAZ39_12230"/>
<dbReference type="GO" id="GO:0000155">
    <property type="term" value="F:phosphorelay sensor kinase activity"/>
    <property type="evidence" value="ECO:0007669"/>
    <property type="project" value="InterPro"/>
</dbReference>
<dbReference type="InterPro" id="IPR005467">
    <property type="entry name" value="His_kinase_dom"/>
</dbReference>
<evidence type="ECO:0000256" key="12">
    <source>
        <dbReference type="ARBA" id="ARBA00023012"/>
    </source>
</evidence>
<evidence type="ECO:0000256" key="11">
    <source>
        <dbReference type="ARBA" id="ARBA00022989"/>
    </source>
</evidence>
<evidence type="ECO:0000256" key="13">
    <source>
        <dbReference type="ARBA" id="ARBA00023136"/>
    </source>
</evidence>
<organism evidence="19 20">
    <name type="scientific">Azospirillum argentinense</name>
    <dbReference type="NCBI Taxonomy" id="2970906"/>
    <lineage>
        <taxon>Bacteria</taxon>
        <taxon>Pseudomonadati</taxon>
        <taxon>Pseudomonadota</taxon>
        <taxon>Alphaproteobacteria</taxon>
        <taxon>Rhodospirillales</taxon>
        <taxon>Azospirillaceae</taxon>
        <taxon>Azospirillum</taxon>
    </lineage>
</organism>
<keyword evidence="11 15" id="KW-1133">Transmembrane helix</keyword>
<keyword evidence="12" id="KW-0902">Two-component regulatory system</keyword>
<dbReference type="RefSeq" id="WP_038529620.1">
    <property type="nucleotide sequence ID" value="NZ_CP007793.1"/>
</dbReference>
<dbReference type="PRINTS" id="PR00344">
    <property type="entry name" value="BCTRLSENSOR"/>
</dbReference>
<feature type="domain" description="PAS" evidence="17">
    <location>
        <begin position="359"/>
        <end position="412"/>
    </location>
</feature>
<evidence type="ECO:0000256" key="2">
    <source>
        <dbReference type="ARBA" id="ARBA00004651"/>
    </source>
</evidence>
<proteinExistence type="predicted"/>
<dbReference type="Gene3D" id="3.30.565.10">
    <property type="entry name" value="Histidine kinase-like ATPase, C-terminal domain"/>
    <property type="match status" value="1"/>
</dbReference>
<evidence type="ECO:0000259" key="16">
    <source>
        <dbReference type="PROSITE" id="PS50109"/>
    </source>
</evidence>
<evidence type="ECO:0000256" key="10">
    <source>
        <dbReference type="ARBA" id="ARBA00022840"/>
    </source>
</evidence>
<dbReference type="Pfam" id="PF00989">
    <property type="entry name" value="PAS"/>
    <property type="match status" value="1"/>
</dbReference>
<keyword evidence="7 15" id="KW-0812">Transmembrane</keyword>
<dbReference type="EC" id="2.7.13.3" evidence="3"/>
<dbReference type="GO" id="GO:0009927">
    <property type="term" value="F:histidine phosphotransfer kinase activity"/>
    <property type="evidence" value="ECO:0007669"/>
    <property type="project" value="TreeGrafter"/>
</dbReference>
<evidence type="ECO:0000256" key="3">
    <source>
        <dbReference type="ARBA" id="ARBA00012438"/>
    </source>
</evidence>
<dbReference type="Pfam" id="PF02743">
    <property type="entry name" value="dCache_1"/>
    <property type="match status" value="1"/>
</dbReference>
<dbReference type="Pfam" id="PF00512">
    <property type="entry name" value="HisKA"/>
    <property type="match status" value="1"/>
</dbReference>
<dbReference type="CDD" id="cd00082">
    <property type="entry name" value="HisKA"/>
    <property type="match status" value="1"/>
</dbReference>
<evidence type="ECO:0000313" key="20">
    <source>
        <dbReference type="Proteomes" id="UP000027186"/>
    </source>
</evidence>
<evidence type="ECO:0000256" key="7">
    <source>
        <dbReference type="ARBA" id="ARBA00022692"/>
    </source>
</evidence>
<dbReference type="Gene3D" id="1.10.287.130">
    <property type="match status" value="1"/>
</dbReference>
<evidence type="ECO:0000256" key="6">
    <source>
        <dbReference type="ARBA" id="ARBA00022679"/>
    </source>
</evidence>
<dbReference type="Gene3D" id="3.30.450.20">
    <property type="entry name" value="PAS domain"/>
    <property type="match status" value="3"/>
</dbReference>
<dbReference type="CDD" id="cd12915">
    <property type="entry name" value="PDC2_DGC_like"/>
    <property type="match status" value="1"/>
</dbReference>
<evidence type="ECO:0000256" key="15">
    <source>
        <dbReference type="SAM" id="Phobius"/>
    </source>
</evidence>
<dbReference type="GO" id="GO:0005886">
    <property type="term" value="C:plasma membrane"/>
    <property type="evidence" value="ECO:0007669"/>
    <property type="project" value="UniProtKB-SubCell"/>
</dbReference>
<dbReference type="InterPro" id="IPR013767">
    <property type="entry name" value="PAS_fold"/>
</dbReference>
<dbReference type="PROSITE" id="PS50112">
    <property type="entry name" value="PAS"/>
    <property type="match status" value="1"/>
</dbReference>
<dbReference type="PANTHER" id="PTHR43047:SF72">
    <property type="entry name" value="OSMOSENSING HISTIDINE PROTEIN KINASE SLN1"/>
    <property type="match status" value="1"/>
</dbReference>
<dbReference type="InterPro" id="IPR033479">
    <property type="entry name" value="dCache_1"/>
</dbReference>
<dbReference type="Proteomes" id="UP000027186">
    <property type="component" value="Chromosome"/>
</dbReference>
<evidence type="ECO:0000259" key="18">
    <source>
        <dbReference type="PROSITE" id="PS50113"/>
    </source>
</evidence>
<evidence type="ECO:0000256" key="1">
    <source>
        <dbReference type="ARBA" id="ARBA00000085"/>
    </source>
</evidence>
<dbReference type="SMART" id="SM00091">
    <property type="entry name" value="PAS"/>
    <property type="match status" value="1"/>
</dbReference>
<dbReference type="InterPro" id="IPR000014">
    <property type="entry name" value="PAS"/>
</dbReference>
<reference evidence="19 20" key="1">
    <citation type="journal article" date="2014" name="Genome Announc.">
        <title>Complete Genome Sequence of the Model Rhizosphere Strain Azospirillum brasilense Az39, Successfully Applied in Agriculture.</title>
        <authorList>
            <person name="Rivera D."/>
            <person name="Revale S."/>
            <person name="Molina R."/>
            <person name="Gualpa J."/>
            <person name="Puente M."/>
            <person name="Maroniche G."/>
            <person name="Paris G."/>
            <person name="Baker D."/>
            <person name="Clavijo B."/>
            <person name="McLay K."/>
            <person name="Spaepen S."/>
            <person name="Perticari A."/>
            <person name="Vazquez M."/>
            <person name="Wisniewski-Dye F."/>
            <person name="Watkins C."/>
            <person name="Martinez-Abarca F."/>
            <person name="Vanderleyden J."/>
            <person name="Cassan F."/>
        </authorList>
    </citation>
    <scope>NUCLEOTIDE SEQUENCE [LARGE SCALE GENOMIC DNA]</scope>
    <source>
        <strain evidence="19 20">Az39</strain>
    </source>
</reference>
<comment type="catalytic activity">
    <reaction evidence="1">
        <text>ATP + protein L-histidine = ADP + protein N-phospho-L-histidine.</text>
        <dbReference type="EC" id="2.7.13.3"/>
    </reaction>
</comment>
<feature type="transmembrane region" description="Helical" evidence="15">
    <location>
        <begin position="322"/>
        <end position="342"/>
    </location>
</feature>
<keyword evidence="5" id="KW-0597">Phosphoprotein</keyword>
<feature type="transmembrane region" description="Helical" evidence="15">
    <location>
        <begin position="40"/>
        <end position="62"/>
    </location>
</feature>
<feature type="domain" description="Histidine kinase" evidence="16">
    <location>
        <begin position="517"/>
        <end position="737"/>
    </location>
</feature>
<dbReference type="SMART" id="SM00388">
    <property type="entry name" value="HisKA"/>
    <property type="match status" value="1"/>
</dbReference>
<dbReference type="PROSITE" id="PS50113">
    <property type="entry name" value="PAC"/>
    <property type="match status" value="1"/>
</dbReference>
<dbReference type="InterPro" id="IPR003594">
    <property type="entry name" value="HATPase_dom"/>
</dbReference>
<keyword evidence="13 15" id="KW-0472">Membrane</keyword>
<dbReference type="InterPro" id="IPR004358">
    <property type="entry name" value="Sig_transdc_His_kin-like_C"/>
</dbReference>
<dbReference type="InterPro" id="IPR000700">
    <property type="entry name" value="PAS-assoc_C"/>
</dbReference>
<dbReference type="GO" id="GO:0006355">
    <property type="term" value="P:regulation of DNA-templated transcription"/>
    <property type="evidence" value="ECO:0007669"/>
    <property type="project" value="InterPro"/>
</dbReference>
<dbReference type="InterPro" id="IPR035965">
    <property type="entry name" value="PAS-like_dom_sf"/>
</dbReference>
<dbReference type="InterPro" id="IPR036890">
    <property type="entry name" value="HATPase_C_sf"/>
</dbReference>
<evidence type="ECO:0000256" key="8">
    <source>
        <dbReference type="ARBA" id="ARBA00022741"/>
    </source>
</evidence>
<dbReference type="SMART" id="SM00387">
    <property type="entry name" value="HATPase_c"/>
    <property type="match status" value="1"/>
</dbReference>
<keyword evidence="6" id="KW-0808">Transferase</keyword>
<dbReference type="CDD" id="cd12914">
    <property type="entry name" value="PDC1_DGC_like"/>
    <property type="match status" value="1"/>
</dbReference>
<dbReference type="InterPro" id="IPR003661">
    <property type="entry name" value="HisK_dim/P_dom"/>
</dbReference>
<dbReference type="InterPro" id="IPR036097">
    <property type="entry name" value="HisK_dim/P_sf"/>
</dbReference>
<evidence type="ECO:0000259" key="17">
    <source>
        <dbReference type="PROSITE" id="PS50112"/>
    </source>
</evidence>
<evidence type="ECO:0000256" key="4">
    <source>
        <dbReference type="ARBA" id="ARBA00022475"/>
    </source>
</evidence>
<protein>
    <recommendedName>
        <fullName evidence="3">histidine kinase</fullName>
        <ecNumber evidence="3">2.7.13.3</ecNumber>
    </recommendedName>
</protein>
<name>A0A060DIJ0_9PROT</name>